<reference evidence="1" key="1">
    <citation type="submission" date="2014-07" db="EMBL/GenBank/DDBJ databases">
        <title>Draft Genome Sequences of Environmental Pseudomonas syringae strains.</title>
        <authorList>
            <person name="Baltrus D.A."/>
            <person name="Berge O."/>
            <person name="Morris C."/>
        </authorList>
    </citation>
    <scope>NUCLEOTIDE SEQUENCE [LARGE SCALE GENOMIC DNA]</scope>
    <source>
        <strain evidence="1">CEB003</strain>
    </source>
</reference>
<gene>
    <name evidence="1" type="ORF">IV02_13945</name>
</gene>
<comment type="caution">
    <text evidence="1">The sequence shown here is derived from an EMBL/GenBank/DDBJ whole genome shotgun (WGS) entry which is preliminary data.</text>
</comment>
<organism evidence="1">
    <name type="scientific">Pseudomonas syringae</name>
    <dbReference type="NCBI Taxonomy" id="317"/>
    <lineage>
        <taxon>Bacteria</taxon>
        <taxon>Pseudomonadati</taxon>
        <taxon>Pseudomonadota</taxon>
        <taxon>Gammaproteobacteria</taxon>
        <taxon>Pseudomonadales</taxon>
        <taxon>Pseudomonadaceae</taxon>
        <taxon>Pseudomonas</taxon>
    </lineage>
</organism>
<dbReference type="Proteomes" id="UP000028643">
    <property type="component" value="Unassembled WGS sequence"/>
</dbReference>
<dbReference type="EMBL" id="JPQT01000106">
    <property type="protein sequence ID" value="KFE51107.1"/>
    <property type="molecule type" value="Genomic_DNA"/>
</dbReference>
<dbReference type="RefSeq" id="WP_047575677.1">
    <property type="nucleotide sequence ID" value="NZ_JPQT01000106.1"/>
</dbReference>
<accession>A0A085V6P4</accession>
<protein>
    <recommendedName>
        <fullName evidence="2">DUF3077 domain-containing protein</fullName>
    </recommendedName>
</protein>
<evidence type="ECO:0000313" key="1">
    <source>
        <dbReference type="EMBL" id="KFE51107.1"/>
    </source>
</evidence>
<sequence length="106" mass="11304">MHPKNSITPQTVQALLTVVTGFCETPIDNKGTQMLEVVAGIDAADALQKAKTLSSGLGQICDHMHDSVNIGEMVYCDSVKTLAFLAETVSALIWSVQKSQRAEAGQ</sequence>
<name>A0A085V6P4_PSESX</name>
<dbReference type="PATRIC" id="fig|317.174.peg.2859"/>
<evidence type="ECO:0008006" key="2">
    <source>
        <dbReference type="Google" id="ProtNLM"/>
    </source>
</evidence>
<proteinExistence type="predicted"/>
<dbReference type="AlphaFoldDB" id="A0A085V6P4"/>